<dbReference type="SMART" id="SM00388">
    <property type="entry name" value="HisKA"/>
    <property type="match status" value="1"/>
</dbReference>
<keyword evidence="8" id="KW-1185">Reference proteome</keyword>
<comment type="caution">
    <text evidence="7">The sequence shown here is derived from an EMBL/GenBank/DDBJ whole genome shotgun (WGS) entry which is preliminary data.</text>
</comment>
<sequence length="219" mass="25845">MNEEENIEELSSRDKLKESNTKLRAILDSTPDYIVLINLECKILAFNNIAYENCKKFHKKILVEGNDFRNYVSTDVQEEFIKNFNKALKGENNRFEKEIEVLSSEKIWFEFIFYPVFDEEKHLIGVTLLIKNITSSKNHIAKIENQNKRLKQIAWMQSHEVRNPLANLMGLVNLLLMEKNNLDSNQIEEFYLNILQEAHKLDLIIRKITSSTEEDEDYD</sequence>
<organism evidence="7 8">
    <name type="scientific">Belliella alkalica</name>
    <dbReference type="NCBI Taxonomy" id="1730871"/>
    <lineage>
        <taxon>Bacteria</taxon>
        <taxon>Pseudomonadati</taxon>
        <taxon>Bacteroidota</taxon>
        <taxon>Cytophagia</taxon>
        <taxon>Cytophagales</taxon>
        <taxon>Cyclobacteriaceae</taxon>
        <taxon>Belliella</taxon>
    </lineage>
</organism>
<dbReference type="RefSeq" id="WP_241410159.1">
    <property type="nucleotide sequence ID" value="NZ_JAKZGO010000002.1"/>
</dbReference>
<feature type="domain" description="Signal transduction histidine kinase dimerisation/phosphoacceptor" evidence="6">
    <location>
        <begin position="149"/>
        <end position="216"/>
    </location>
</feature>
<evidence type="ECO:0000313" key="7">
    <source>
        <dbReference type="EMBL" id="MCH7412579.1"/>
    </source>
</evidence>
<dbReference type="SUPFAM" id="SSF47384">
    <property type="entry name" value="Homodimeric domain of signal transducing histidine kinase"/>
    <property type="match status" value="1"/>
</dbReference>
<reference evidence="7" key="1">
    <citation type="submission" date="2022-03" db="EMBL/GenBank/DDBJ databases">
        <title>De novo assembled genomes of Belliella spp. (Cyclobacteriaceae) strains.</title>
        <authorList>
            <person name="Szabo A."/>
            <person name="Korponai K."/>
            <person name="Felfoldi T."/>
        </authorList>
    </citation>
    <scope>NUCLEOTIDE SEQUENCE</scope>
    <source>
        <strain evidence="7">DSM 111903</strain>
    </source>
</reference>
<evidence type="ECO:0000256" key="3">
    <source>
        <dbReference type="ARBA" id="ARBA00022553"/>
    </source>
</evidence>
<keyword evidence="4" id="KW-0808">Transferase</keyword>
<dbReference type="Proteomes" id="UP001165430">
    <property type="component" value="Unassembled WGS sequence"/>
</dbReference>
<proteinExistence type="predicted"/>
<evidence type="ECO:0000256" key="2">
    <source>
        <dbReference type="ARBA" id="ARBA00012438"/>
    </source>
</evidence>
<dbReference type="PANTHER" id="PTHR43304:SF1">
    <property type="entry name" value="PAC DOMAIN-CONTAINING PROTEIN"/>
    <property type="match status" value="1"/>
</dbReference>
<dbReference type="InterPro" id="IPR035965">
    <property type="entry name" value="PAS-like_dom_sf"/>
</dbReference>
<dbReference type="InterPro" id="IPR003661">
    <property type="entry name" value="HisK_dim/P_dom"/>
</dbReference>
<evidence type="ECO:0000259" key="6">
    <source>
        <dbReference type="SMART" id="SM00388"/>
    </source>
</evidence>
<dbReference type="PANTHER" id="PTHR43304">
    <property type="entry name" value="PHYTOCHROME-LIKE PROTEIN CPH1"/>
    <property type="match status" value="1"/>
</dbReference>
<comment type="catalytic activity">
    <reaction evidence="1">
        <text>ATP + protein L-histidine = ADP + protein N-phospho-L-histidine.</text>
        <dbReference type="EC" id="2.7.13.3"/>
    </reaction>
</comment>
<evidence type="ECO:0000256" key="4">
    <source>
        <dbReference type="ARBA" id="ARBA00022679"/>
    </source>
</evidence>
<keyword evidence="5" id="KW-0418">Kinase</keyword>
<dbReference type="InterPro" id="IPR013656">
    <property type="entry name" value="PAS_4"/>
</dbReference>
<gene>
    <name evidence="7" type="ORF">MM213_03705</name>
</gene>
<dbReference type="EMBL" id="JAKZGO010000002">
    <property type="protein sequence ID" value="MCH7412579.1"/>
    <property type="molecule type" value="Genomic_DNA"/>
</dbReference>
<protein>
    <recommendedName>
        <fullName evidence="2">histidine kinase</fullName>
        <ecNumber evidence="2">2.7.13.3</ecNumber>
    </recommendedName>
</protein>
<dbReference type="Gene3D" id="1.10.287.130">
    <property type="match status" value="1"/>
</dbReference>
<evidence type="ECO:0000256" key="1">
    <source>
        <dbReference type="ARBA" id="ARBA00000085"/>
    </source>
</evidence>
<name>A0ABS9V842_9BACT</name>
<dbReference type="InterPro" id="IPR036097">
    <property type="entry name" value="HisK_dim/P_sf"/>
</dbReference>
<dbReference type="NCBIfam" id="TIGR00229">
    <property type="entry name" value="sensory_box"/>
    <property type="match status" value="1"/>
</dbReference>
<dbReference type="EC" id="2.7.13.3" evidence="2"/>
<keyword evidence="3" id="KW-0597">Phosphoprotein</keyword>
<dbReference type="Pfam" id="PF08448">
    <property type="entry name" value="PAS_4"/>
    <property type="match status" value="1"/>
</dbReference>
<dbReference type="Pfam" id="PF00512">
    <property type="entry name" value="HisKA"/>
    <property type="match status" value="1"/>
</dbReference>
<dbReference type="SUPFAM" id="SSF55785">
    <property type="entry name" value="PYP-like sensor domain (PAS domain)"/>
    <property type="match status" value="1"/>
</dbReference>
<evidence type="ECO:0000256" key="5">
    <source>
        <dbReference type="ARBA" id="ARBA00022777"/>
    </source>
</evidence>
<dbReference type="Gene3D" id="3.30.450.20">
    <property type="entry name" value="PAS domain"/>
    <property type="match status" value="1"/>
</dbReference>
<dbReference type="InterPro" id="IPR000014">
    <property type="entry name" value="PAS"/>
</dbReference>
<evidence type="ECO:0000313" key="8">
    <source>
        <dbReference type="Proteomes" id="UP001165430"/>
    </source>
</evidence>
<accession>A0ABS9V842</accession>
<dbReference type="InterPro" id="IPR052162">
    <property type="entry name" value="Sensor_kinase/Photoreceptor"/>
</dbReference>
<dbReference type="CDD" id="cd00082">
    <property type="entry name" value="HisKA"/>
    <property type="match status" value="1"/>
</dbReference>